<dbReference type="EMBL" id="CP004885">
    <property type="protein sequence ID" value="AGX86903.1"/>
    <property type="molecule type" value="Genomic_DNA"/>
</dbReference>
<feature type="region of interest" description="Disordered" evidence="1">
    <location>
        <begin position="55"/>
        <end position="87"/>
    </location>
</feature>
<dbReference type="AlphaFoldDB" id="U5N9I9"/>
<sequence length="246" mass="26168">MDMLDMHRYSPRHSGGTLLGFVFGLVVGLGVALAVAVYVTKAPISFVNKVSAPSAEPDVVEAEKNRNWDPNAPLHGKKPQRSAAGAVAASESQGDVAAVVATVVPSPAKAQRGAVEPTAADPLGDFAHIHAAREPQNAQVAKVAPVAPVTKVDTPAQPTQASASKPATLFTYFVQLGAYRTEDEAENQRAKLSLDGLETQVSHRDQGGKTVYRVRMGPYDDREQAERVKSDLEARGMDTALVRVQH</sequence>
<dbReference type="InterPro" id="IPR036680">
    <property type="entry name" value="SPOR-like_sf"/>
</dbReference>
<dbReference type="PANTHER" id="PTHR38687">
    <property type="entry name" value="CELL DIVISION PROTEIN DEDD-RELATED"/>
    <property type="match status" value="1"/>
</dbReference>
<dbReference type="eggNOG" id="COG3087">
    <property type="taxonomic scope" value="Bacteria"/>
</dbReference>
<keyword evidence="3" id="KW-0132">Cell division</keyword>
<dbReference type="GO" id="GO:0042834">
    <property type="term" value="F:peptidoglycan binding"/>
    <property type="evidence" value="ECO:0007669"/>
    <property type="project" value="InterPro"/>
</dbReference>
<feature type="domain" description="SPOR" evidence="2">
    <location>
        <begin position="166"/>
        <end position="245"/>
    </location>
</feature>
<protein>
    <submittedName>
        <fullName evidence="3">Cell division protein</fullName>
    </submittedName>
</protein>
<dbReference type="SUPFAM" id="SSF110997">
    <property type="entry name" value="Sporulation related repeat"/>
    <property type="match status" value="1"/>
</dbReference>
<dbReference type="PANTHER" id="PTHR38687:SF1">
    <property type="entry name" value="CELL DIVISION PROTEIN DEDD"/>
    <property type="match status" value="1"/>
</dbReference>
<evidence type="ECO:0000313" key="4">
    <source>
        <dbReference type="Proteomes" id="UP000017184"/>
    </source>
</evidence>
<dbReference type="Proteomes" id="UP000017184">
    <property type="component" value="Chromosome"/>
</dbReference>
<dbReference type="InterPro" id="IPR052521">
    <property type="entry name" value="Cell_div_SPOR-domain"/>
</dbReference>
<dbReference type="STRING" id="946483.Cenrod_0797"/>
<dbReference type="HOGENOM" id="CLU_076835_1_0_4"/>
<dbReference type="GO" id="GO:0032506">
    <property type="term" value="P:cytokinetic process"/>
    <property type="evidence" value="ECO:0007669"/>
    <property type="project" value="TreeGrafter"/>
</dbReference>
<name>U5N9I9_9BURK</name>
<accession>U5N9I9</accession>
<organism evidence="3 4">
    <name type="scientific">Candidatus Symbiobacter mobilis CR</name>
    <dbReference type="NCBI Taxonomy" id="946483"/>
    <lineage>
        <taxon>Bacteria</taxon>
        <taxon>Pseudomonadati</taxon>
        <taxon>Pseudomonadota</taxon>
        <taxon>Betaproteobacteria</taxon>
        <taxon>Burkholderiales</taxon>
        <taxon>Comamonadaceae</taxon>
    </lineage>
</organism>
<evidence type="ECO:0000313" key="3">
    <source>
        <dbReference type="EMBL" id="AGX86903.1"/>
    </source>
</evidence>
<reference evidence="3 4" key="1">
    <citation type="journal article" date="2013" name="Genome Biol.">
        <title>Genomic analysis reveals key aspects of prokaryotic symbiosis in the phototrophic consortium "Chlorochromatium aggregatum".</title>
        <authorList>
            <person name="Liu Z."/>
            <person name="Muller J."/>
            <person name="Li T."/>
            <person name="Alvey R.M."/>
            <person name="Vogl K."/>
            <person name="Frigaard N.U."/>
            <person name="Rockwell N.C."/>
            <person name="Boyd E.S."/>
            <person name="Tomsho L.P."/>
            <person name="Schuster S.C."/>
            <person name="Henke P."/>
            <person name="Rohde M."/>
            <person name="Overmann J."/>
            <person name="Bryant D.A."/>
        </authorList>
    </citation>
    <scope>NUCLEOTIDE SEQUENCE [LARGE SCALE GENOMIC DNA]</scope>
    <source>
        <strain evidence="3">CR</strain>
    </source>
</reference>
<evidence type="ECO:0000256" key="1">
    <source>
        <dbReference type="SAM" id="MobiDB-lite"/>
    </source>
</evidence>
<dbReference type="InterPro" id="IPR007730">
    <property type="entry name" value="SPOR-like_dom"/>
</dbReference>
<evidence type="ECO:0000259" key="2">
    <source>
        <dbReference type="PROSITE" id="PS51724"/>
    </source>
</evidence>
<dbReference type="GO" id="GO:0032153">
    <property type="term" value="C:cell division site"/>
    <property type="evidence" value="ECO:0007669"/>
    <property type="project" value="TreeGrafter"/>
</dbReference>
<dbReference type="GO" id="GO:0030428">
    <property type="term" value="C:cell septum"/>
    <property type="evidence" value="ECO:0007669"/>
    <property type="project" value="TreeGrafter"/>
</dbReference>
<proteinExistence type="predicted"/>
<dbReference type="KEGG" id="cbx:Cenrod_0797"/>
<keyword evidence="4" id="KW-1185">Reference proteome</keyword>
<keyword evidence="3" id="KW-0131">Cell cycle</keyword>
<gene>
    <name evidence="3" type="ORF">Cenrod_0797</name>
</gene>
<dbReference type="Pfam" id="PF05036">
    <property type="entry name" value="SPOR"/>
    <property type="match status" value="1"/>
</dbReference>
<dbReference type="PATRIC" id="fig|946483.4.peg.797"/>
<dbReference type="Gene3D" id="3.30.70.1070">
    <property type="entry name" value="Sporulation related repeat"/>
    <property type="match status" value="1"/>
</dbReference>
<dbReference type="PROSITE" id="PS51724">
    <property type="entry name" value="SPOR"/>
    <property type="match status" value="1"/>
</dbReference>